<evidence type="ECO:0000259" key="1">
    <source>
        <dbReference type="PROSITE" id="PS50042"/>
    </source>
</evidence>
<protein>
    <submittedName>
        <fullName evidence="2">CRP-like cAMP-binding protein</fullName>
    </submittedName>
</protein>
<dbReference type="InterPro" id="IPR014710">
    <property type="entry name" value="RmlC-like_jellyroll"/>
</dbReference>
<accession>A0A4R7CZZ8</accession>
<comment type="caution">
    <text evidence="2">The sequence shown here is derived from an EMBL/GenBank/DDBJ whole genome shotgun (WGS) entry which is preliminary data.</text>
</comment>
<sequence length="192" mass="22783">MNDVYVKLYDYLQRKTQVEKNAFLDYCHYFKLKTLKRNEVLLHQNTVCNFNIFVNKGCLRFYSNSEEGKELTRYFAFENKFGTSLTSLISQEPSNENIQAVEKSEVLIISRNDFYHLVKTIPEINLVYRDILEMAYITTTKRVYNFQGESALDRLKWLMKYQPFILTRLSNKMVASYLGITPYTLSRLKTEL</sequence>
<organism evidence="2 3">
    <name type="scientific">Maribacter caenipelagi</name>
    <dbReference type="NCBI Taxonomy" id="1447781"/>
    <lineage>
        <taxon>Bacteria</taxon>
        <taxon>Pseudomonadati</taxon>
        <taxon>Bacteroidota</taxon>
        <taxon>Flavobacteriia</taxon>
        <taxon>Flavobacteriales</taxon>
        <taxon>Flavobacteriaceae</taxon>
        <taxon>Maribacter</taxon>
    </lineage>
</organism>
<reference evidence="2 3" key="1">
    <citation type="submission" date="2019-03" db="EMBL/GenBank/DDBJ databases">
        <title>Genomic Encyclopedia of Type Strains, Phase III (KMG-III): the genomes of soil and plant-associated and newly described type strains.</title>
        <authorList>
            <person name="Whitman W."/>
        </authorList>
    </citation>
    <scope>NUCLEOTIDE SEQUENCE [LARGE SCALE GENOMIC DNA]</scope>
    <source>
        <strain evidence="2 3">CECT 8455</strain>
    </source>
</reference>
<dbReference type="CDD" id="cd00038">
    <property type="entry name" value="CAP_ED"/>
    <property type="match status" value="1"/>
</dbReference>
<evidence type="ECO:0000313" key="3">
    <source>
        <dbReference type="Proteomes" id="UP000295274"/>
    </source>
</evidence>
<dbReference type="Gene3D" id="2.60.120.10">
    <property type="entry name" value="Jelly Rolls"/>
    <property type="match status" value="1"/>
</dbReference>
<dbReference type="AlphaFoldDB" id="A0A4R7CZZ8"/>
<dbReference type="OrthoDB" id="1092431at2"/>
<dbReference type="RefSeq" id="WP_133673253.1">
    <property type="nucleotide sequence ID" value="NZ_SNZW01000015.1"/>
</dbReference>
<dbReference type="PROSITE" id="PS50042">
    <property type="entry name" value="CNMP_BINDING_3"/>
    <property type="match status" value="1"/>
</dbReference>
<dbReference type="SUPFAM" id="SSF51206">
    <property type="entry name" value="cAMP-binding domain-like"/>
    <property type="match status" value="1"/>
</dbReference>
<feature type="domain" description="Cyclic nucleotide-binding" evidence="1">
    <location>
        <begin position="8"/>
        <end position="118"/>
    </location>
</feature>
<gene>
    <name evidence="2" type="ORF">DFQ03_2282</name>
</gene>
<dbReference type="Pfam" id="PF00027">
    <property type="entry name" value="cNMP_binding"/>
    <property type="match status" value="1"/>
</dbReference>
<keyword evidence="3" id="KW-1185">Reference proteome</keyword>
<name>A0A4R7CZZ8_9FLAO</name>
<dbReference type="EMBL" id="SNZW01000015">
    <property type="protein sequence ID" value="TDS14209.1"/>
    <property type="molecule type" value="Genomic_DNA"/>
</dbReference>
<proteinExistence type="predicted"/>
<dbReference type="InterPro" id="IPR000595">
    <property type="entry name" value="cNMP-bd_dom"/>
</dbReference>
<dbReference type="InterPro" id="IPR018490">
    <property type="entry name" value="cNMP-bd_dom_sf"/>
</dbReference>
<dbReference type="Proteomes" id="UP000295274">
    <property type="component" value="Unassembled WGS sequence"/>
</dbReference>
<evidence type="ECO:0000313" key="2">
    <source>
        <dbReference type="EMBL" id="TDS14209.1"/>
    </source>
</evidence>